<sequence length="124" mass="14052">MVCTRVTKVVMIGLSRSPTAPLLGWKRRKAIKKEEMNHGLQRGAMPWAPYYCAWVGTPTVITLVGENIEIPLIWMMVCVELHLVQNILSYHLCTMMGAGAFREETSSTNSRKLKKSDMGMVYVY</sequence>
<organism evidence="1 2">
    <name type="scientific">Caerostris darwini</name>
    <dbReference type="NCBI Taxonomy" id="1538125"/>
    <lineage>
        <taxon>Eukaryota</taxon>
        <taxon>Metazoa</taxon>
        <taxon>Ecdysozoa</taxon>
        <taxon>Arthropoda</taxon>
        <taxon>Chelicerata</taxon>
        <taxon>Arachnida</taxon>
        <taxon>Araneae</taxon>
        <taxon>Araneomorphae</taxon>
        <taxon>Entelegynae</taxon>
        <taxon>Araneoidea</taxon>
        <taxon>Araneidae</taxon>
        <taxon>Caerostris</taxon>
    </lineage>
</organism>
<keyword evidence="2" id="KW-1185">Reference proteome</keyword>
<evidence type="ECO:0000313" key="2">
    <source>
        <dbReference type="Proteomes" id="UP001054837"/>
    </source>
</evidence>
<proteinExistence type="predicted"/>
<reference evidence="1 2" key="1">
    <citation type="submission" date="2021-06" db="EMBL/GenBank/DDBJ databases">
        <title>Caerostris darwini draft genome.</title>
        <authorList>
            <person name="Kono N."/>
            <person name="Arakawa K."/>
        </authorList>
    </citation>
    <scope>NUCLEOTIDE SEQUENCE [LARGE SCALE GENOMIC DNA]</scope>
</reference>
<dbReference type="Proteomes" id="UP001054837">
    <property type="component" value="Unassembled WGS sequence"/>
</dbReference>
<protein>
    <submittedName>
        <fullName evidence="1">Uncharacterized protein</fullName>
    </submittedName>
</protein>
<name>A0AAV4SSX8_9ARAC</name>
<dbReference type="EMBL" id="BPLQ01008247">
    <property type="protein sequence ID" value="GIY36099.1"/>
    <property type="molecule type" value="Genomic_DNA"/>
</dbReference>
<gene>
    <name evidence="1" type="ORF">CDAR_101581</name>
</gene>
<comment type="caution">
    <text evidence="1">The sequence shown here is derived from an EMBL/GenBank/DDBJ whole genome shotgun (WGS) entry which is preliminary data.</text>
</comment>
<accession>A0AAV4SSX8</accession>
<evidence type="ECO:0000313" key="1">
    <source>
        <dbReference type="EMBL" id="GIY36099.1"/>
    </source>
</evidence>
<dbReference type="AlphaFoldDB" id="A0AAV4SSX8"/>